<gene>
    <name evidence="2" type="ORF">METZ01_LOCUS490254</name>
</gene>
<evidence type="ECO:0000313" key="2">
    <source>
        <dbReference type="EMBL" id="SVE37400.1"/>
    </source>
</evidence>
<protein>
    <submittedName>
        <fullName evidence="2">Uncharacterized protein</fullName>
    </submittedName>
</protein>
<accession>A0A383CZC4</accession>
<evidence type="ECO:0000256" key="1">
    <source>
        <dbReference type="SAM" id="Phobius"/>
    </source>
</evidence>
<reference evidence="2" key="1">
    <citation type="submission" date="2018-05" db="EMBL/GenBank/DDBJ databases">
        <authorList>
            <person name="Lanie J.A."/>
            <person name="Ng W.-L."/>
            <person name="Kazmierczak K.M."/>
            <person name="Andrzejewski T.M."/>
            <person name="Davidsen T.M."/>
            <person name="Wayne K.J."/>
            <person name="Tettelin H."/>
            <person name="Glass J.I."/>
            <person name="Rusch D."/>
            <person name="Podicherti R."/>
            <person name="Tsui H.-C.T."/>
            <person name="Winkler M.E."/>
        </authorList>
    </citation>
    <scope>NUCLEOTIDE SEQUENCE</scope>
</reference>
<feature type="transmembrane region" description="Helical" evidence="1">
    <location>
        <begin position="30"/>
        <end position="54"/>
    </location>
</feature>
<keyword evidence="1" id="KW-0472">Membrane</keyword>
<organism evidence="2">
    <name type="scientific">marine metagenome</name>
    <dbReference type="NCBI Taxonomy" id="408172"/>
    <lineage>
        <taxon>unclassified sequences</taxon>
        <taxon>metagenomes</taxon>
        <taxon>ecological metagenomes</taxon>
    </lineage>
</organism>
<name>A0A383CZC4_9ZZZZ</name>
<proteinExistence type="predicted"/>
<keyword evidence="1" id="KW-0812">Transmembrane</keyword>
<dbReference type="EMBL" id="UINC01212879">
    <property type="protein sequence ID" value="SVE37400.1"/>
    <property type="molecule type" value="Genomic_DNA"/>
</dbReference>
<sequence>MKKIFIGSLLFTVFLYVTMTDQVWTAMESWQQALWILFMFLGQFSLFIIPFLHFSGYRPRNLKEEISDLKVNYVTEQLKNHLLIRNIRNLRSTNALYRNYIQEDIDRYID</sequence>
<dbReference type="AlphaFoldDB" id="A0A383CZC4"/>
<keyword evidence="1" id="KW-1133">Transmembrane helix</keyword>